<dbReference type="Proteomes" id="UP000237632">
    <property type="component" value="Unassembled WGS sequence"/>
</dbReference>
<dbReference type="EMBL" id="PVHK01000178">
    <property type="protein sequence ID" value="PRH39966.1"/>
    <property type="molecule type" value="Genomic_DNA"/>
</dbReference>
<feature type="compositionally biased region" description="Polar residues" evidence="1">
    <location>
        <begin position="1"/>
        <end position="11"/>
    </location>
</feature>
<comment type="caution">
    <text evidence="2">The sequence shown here is derived from an EMBL/GenBank/DDBJ whole genome shotgun (WGS) entry which is preliminary data.</text>
</comment>
<protein>
    <submittedName>
        <fullName evidence="2">DUF4148 domain-containing protein</fullName>
    </submittedName>
</protein>
<accession>A0AA44XWP6</accession>
<dbReference type="RefSeq" id="WP_080353693.1">
    <property type="nucleotide sequence ID" value="NZ_CADFFD010000069.1"/>
</dbReference>
<feature type="region of interest" description="Disordered" evidence="1">
    <location>
        <begin position="1"/>
        <end position="28"/>
    </location>
</feature>
<organism evidence="2 3">
    <name type="scientific">Burkholderia vietnamiensis</name>
    <dbReference type="NCBI Taxonomy" id="60552"/>
    <lineage>
        <taxon>Bacteria</taxon>
        <taxon>Pseudomonadati</taxon>
        <taxon>Pseudomonadota</taxon>
        <taxon>Betaproteobacteria</taxon>
        <taxon>Burkholderiales</taxon>
        <taxon>Burkholderiaceae</taxon>
        <taxon>Burkholderia</taxon>
        <taxon>Burkholderia cepacia complex</taxon>
    </lineage>
</organism>
<proteinExistence type="predicted"/>
<name>A0AA44XWP6_BURVI</name>
<dbReference type="InterPro" id="IPR025421">
    <property type="entry name" value="DUF4148"/>
</dbReference>
<reference evidence="2 3" key="1">
    <citation type="submission" date="2018-03" db="EMBL/GenBank/DDBJ databases">
        <authorList>
            <person name="Nguyen K."/>
            <person name="Fouts D."/>
            <person name="Sutton G."/>
        </authorList>
    </citation>
    <scope>NUCLEOTIDE SEQUENCE [LARGE SCALE GENOMIC DNA]</scope>
    <source>
        <strain evidence="2 3">AU3578</strain>
    </source>
</reference>
<evidence type="ECO:0000313" key="3">
    <source>
        <dbReference type="Proteomes" id="UP000237632"/>
    </source>
</evidence>
<gene>
    <name evidence="2" type="ORF">C6T65_23535</name>
</gene>
<dbReference type="Pfam" id="PF13663">
    <property type="entry name" value="DUF4148"/>
    <property type="match status" value="1"/>
</dbReference>
<evidence type="ECO:0000256" key="1">
    <source>
        <dbReference type="SAM" id="MobiDB-lite"/>
    </source>
</evidence>
<evidence type="ECO:0000313" key="2">
    <source>
        <dbReference type="EMBL" id="PRH39966.1"/>
    </source>
</evidence>
<sequence length="75" mass="8082">MKPSLTQSSTADAAPSAQGKTRADVRGELLQAEEAGMLPVLKNDYPISATAIERNRIRFQQIQHAWGTSGLTTAQ</sequence>
<dbReference type="AlphaFoldDB" id="A0AA44XWP6"/>